<dbReference type="PANTHER" id="PTHR25465:SF14">
    <property type="entry name" value="E3 UBIQUITIN-PROTEIN LIGASE TRIM65"/>
    <property type="match status" value="1"/>
</dbReference>
<feature type="region of interest" description="Disordered" evidence="5">
    <location>
        <begin position="196"/>
        <end position="234"/>
    </location>
</feature>
<dbReference type="PANTHER" id="PTHR25465">
    <property type="entry name" value="B-BOX DOMAIN CONTAINING"/>
    <property type="match status" value="1"/>
</dbReference>
<evidence type="ECO:0000256" key="4">
    <source>
        <dbReference type="PROSITE-ProRule" id="PRU00175"/>
    </source>
</evidence>
<keyword evidence="8" id="KW-1185">Reference proteome</keyword>
<dbReference type="Pfam" id="PF15227">
    <property type="entry name" value="zf-C3HC4_4"/>
    <property type="match status" value="1"/>
</dbReference>
<dbReference type="InterPro" id="IPR017907">
    <property type="entry name" value="Znf_RING_CS"/>
</dbReference>
<dbReference type="Proteomes" id="UP000516260">
    <property type="component" value="Chromosome 5"/>
</dbReference>
<dbReference type="GO" id="GO:0008270">
    <property type="term" value="F:zinc ion binding"/>
    <property type="evidence" value="ECO:0007669"/>
    <property type="project" value="UniProtKB-KW"/>
</dbReference>
<evidence type="ECO:0000256" key="3">
    <source>
        <dbReference type="ARBA" id="ARBA00022833"/>
    </source>
</evidence>
<organism evidence="7 8">
    <name type="scientific">Takifugu bimaculatus</name>
    <dbReference type="NCBI Taxonomy" id="433685"/>
    <lineage>
        <taxon>Eukaryota</taxon>
        <taxon>Metazoa</taxon>
        <taxon>Chordata</taxon>
        <taxon>Craniata</taxon>
        <taxon>Vertebrata</taxon>
        <taxon>Euteleostomi</taxon>
        <taxon>Actinopterygii</taxon>
        <taxon>Neopterygii</taxon>
        <taxon>Teleostei</taxon>
        <taxon>Neoteleostei</taxon>
        <taxon>Acanthomorphata</taxon>
        <taxon>Eupercaria</taxon>
        <taxon>Tetraodontiformes</taxon>
        <taxon>Tetradontoidea</taxon>
        <taxon>Tetraodontidae</taxon>
        <taxon>Takifugu</taxon>
    </lineage>
</organism>
<gene>
    <name evidence="7" type="ORF">fugu_004760</name>
</gene>
<dbReference type="SMART" id="SM00184">
    <property type="entry name" value="RING"/>
    <property type="match status" value="1"/>
</dbReference>
<feature type="domain" description="RING-type" evidence="6">
    <location>
        <begin position="116"/>
        <end position="156"/>
    </location>
</feature>
<name>A0A4Z2BAI1_9TELE</name>
<dbReference type="SUPFAM" id="SSF57850">
    <property type="entry name" value="RING/U-box"/>
    <property type="match status" value="1"/>
</dbReference>
<feature type="region of interest" description="Disordered" evidence="5">
    <location>
        <begin position="331"/>
        <end position="350"/>
    </location>
</feature>
<evidence type="ECO:0000313" key="7">
    <source>
        <dbReference type="EMBL" id="TNM88506.1"/>
    </source>
</evidence>
<dbReference type="InterPro" id="IPR051051">
    <property type="entry name" value="E3_ubiq-ligase_TRIM/RNF"/>
</dbReference>
<comment type="caution">
    <text evidence="7">The sequence shown here is derived from an EMBL/GenBank/DDBJ whole genome shotgun (WGS) entry which is preliminary data.</text>
</comment>
<dbReference type="Gene3D" id="3.30.40.10">
    <property type="entry name" value="Zinc/RING finger domain, C3HC4 (zinc finger)"/>
    <property type="match status" value="1"/>
</dbReference>
<keyword evidence="3" id="KW-0862">Zinc</keyword>
<evidence type="ECO:0000256" key="1">
    <source>
        <dbReference type="ARBA" id="ARBA00022723"/>
    </source>
</evidence>
<dbReference type="AlphaFoldDB" id="A0A4Z2BAI1"/>
<dbReference type="PROSITE" id="PS00518">
    <property type="entry name" value="ZF_RING_1"/>
    <property type="match status" value="1"/>
</dbReference>
<evidence type="ECO:0000259" key="6">
    <source>
        <dbReference type="PROSITE" id="PS50089"/>
    </source>
</evidence>
<dbReference type="PROSITE" id="PS50089">
    <property type="entry name" value="ZF_RING_2"/>
    <property type="match status" value="1"/>
</dbReference>
<dbReference type="InterPro" id="IPR013083">
    <property type="entry name" value="Znf_RING/FYVE/PHD"/>
</dbReference>
<keyword evidence="2 4" id="KW-0863">Zinc-finger</keyword>
<dbReference type="InterPro" id="IPR001841">
    <property type="entry name" value="Znf_RING"/>
</dbReference>
<evidence type="ECO:0000256" key="2">
    <source>
        <dbReference type="ARBA" id="ARBA00022771"/>
    </source>
</evidence>
<keyword evidence="1" id="KW-0479">Metal-binding</keyword>
<reference evidence="7 8" key="1">
    <citation type="submission" date="2019-04" db="EMBL/GenBank/DDBJ databases">
        <title>The sequence and de novo assembly of Takifugu bimaculatus genome using PacBio and Hi-C technologies.</title>
        <authorList>
            <person name="Xu P."/>
            <person name="Liu B."/>
            <person name="Zhou Z."/>
        </authorList>
    </citation>
    <scope>NUCLEOTIDE SEQUENCE [LARGE SCALE GENOMIC DNA]</scope>
    <source>
        <strain evidence="7">TB-2018</strain>
        <tissue evidence="7">Muscle</tissue>
    </source>
</reference>
<evidence type="ECO:0000313" key="8">
    <source>
        <dbReference type="Proteomes" id="UP000516260"/>
    </source>
</evidence>
<sequence length="350" mass="38895">MLRCLYLLCRGNVISLQTRRKKQPNHALWSVVRLSVVYVLDWVQCPPTWWGGVLEVRFYAQPGSLQINTSVPIGKACLHWLPIYRTLDLTSSSMSTLEMNVAQNNDLDPLVLELTCPICLHLFSNPASLPCGHTYCFACLQTMGEGLDQHWCPECQAEFGGVEDLVKNFKMCSIVESYRAAKEKAQAGINCSLSSDVSVGEEPKTGDEDMAQGSQTDGHGSEGRGGFQVASGSLEQPCYPEQTEKARKEMDESKILLASQVKELNLKLEMAESLLTKEQEWEMEATTTTNQLRKKISGLLGQMENSLQSYCTQVMQLLEEELVGGEADLSRRVRGASETTRQLRETGAQS</sequence>
<evidence type="ECO:0000256" key="5">
    <source>
        <dbReference type="SAM" id="MobiDB-lite"/>
    </source>
</evidence>
<accession>A0A4Z2BAI1</accession>
<dbReference type="EMBL" id="SWLE01000018">
    <property type="protein sequence ID" value="TNM88506.1"/>
    <property type="molecule type" value="Genomic_DNA"/>
</dbReference>
<proteinExistence type="predicted"/>
<protein>
    <recommendedName>
        <fullName evidence="6">RING-type domain-containing protein</fullName>
    </recommendedName>
</protein>